<keyword evidence="3" id="KW-1185">Reference proteome</keyword>
<name>A0ABX7P8C4_9BACT</name>
<sequence length="81" mass="8926">MKLKLSLNRILFLFALGVGMPAAQADITGSVVRPPARVDVDSCQFECLMQQNWCTYDSGLDEENCAIIYEACLQSCNVPPL</sequence>
<feature type="chain" id="PRO_5046169787" evidence="1">
    <location>
        <begin position="26"/>
        <end position="81"/>
    </location>
</feature>
<evidence type="ECO:0000256" key="1">
    <source>
        <dbReference type="SAM" id="SignalP"/>
    </source>
</evidence>
<organism evidence="2 3">
    <name type="scientific">Pyxidicoccus parkwayensis</name>
    <dbReference type="NCBI Taxonomy" id="2813578"/>
    <lineage>
        <taxon>Bacteria</taxon>
        <taxon>Pseudomonadati</taxon>
        <taxon>Myxococcota</taxon>
        <taxon>Myxococcia</taxon>
        <taxon>Myxococcales</taxon>
        <taxon>Cystobacterineae</taxon>
        <taxon>Myxococcaceae</taxon>
        <taxon>Pyxidicoccus</taxon>
    </lineage>
</organism>
<evidence type="ECO:0000313" key="3">
    <source>
        <dbReference type="Proteomes" id="UP000662747"/>
    </source>
</evidence>
<reference evidence="2 3" key="1">
    <citation type="submission" date="2021-02" db="EMBL/GenBank/DDBJ databases">
        <title>De Novo genome assembly of isolated myxobacteria.</title>
        <authorList>
            <person name="Stevens D.C."/>
        </authorList>
    </citation>
    <scope>NUCLEOTIDE SEQUENCE [LARGE SCALE GENOMIC DNA]</scope>
    <source>
        <strain evidence="3">SCPEA02</strain>
    </source>
</reference>
<gene>
    <name evidence="2" type="ORF">JY651_18005</name>
</gene>
<keyword evidence="1" id="KW-0732">Signal</keyword>
<dbReference type="Proteomes" id="UP000662747">
    <property type="component" value="Chromosome"/>
</dbReference>
<proteinExistence type="predicted"/>
<accession>A0ABX7P8C4</accession>
<protein>
    <submittedName>
        <fullName evidence="2">Uncharacterized protein</fullName>
    </submittedName>
</protein>
<dbReference type="EMBL" id="CP071090">
    <property type="protein sequence ID" value="QSQ26705.1"/>
    <property type="molecule type" value="Genomic_DNA"/>
</dbReference>
<dbReference type="RefSeq" id="WP_206728248.1">
    <property type="nucleotide sequence ID" value="NZ_CP071090.1"/>
</dbReference>
<evidence type="ECO:0000313" key="2">
    <source>
        <dbReference type="EMBL" id="QSQ26705.1"/>
    </source>
</evidence>
<feature type="signal peptide" evidence="1">
    <location>
        <begin position="1"/>
        <end position="25"/>
    </location>
</feature>